<reference evidence="2" key="1">
    <citation type="submission" date="2021-06" db="EMBL/GenBank/DDBJ databases">
        <authorList>
            <consortium name="Wellcome Sanger Institute Data Sharing"/>
        </authorList>
    </citation>
    <scope>NUCLEOTIDE SEQUENCE [LARGE SCALE GENOMIC DNA]</scope>
</reference>
<feature type="transmembrane region" description="Helical" evidence="1">
    <location>
        <begin position="62"/>
        <end position="85"/>
    </location>
</feature>
<reference evidence="2" key="3">
    <citation type="submission" date="2025-09" db="UniProtKB">
        <authorList>
            <consortium name="Ensembl"/>
        </authorList>
    </citation>
    <scope>IDENTIFICATION</scope>
</reference>
<keyword evidence="3" id="KW-1185">Reference proteome</keyword>
<name>A0A8C4SII0_ERPCA</name>
<sequence>MHVLYPWSVWFVSLKSLLHVEYSLGHRHLKFYTKKCLPKEKQYLRYLWLVYCQSRPQSPLDLMVLLLLCITTALLTSGMLLIWMLNSLQIDHQVAGIITGVCGSLLFLLLLVIHPFRCVFTLMIPTLGTKHCYQSIKSALLMLIVLKVVSVIAANISGLLYLLKCNSLTYSESLMNSTEVLRNEIHKINNDLTKMMSTNLFKTRFSYADIVSSINLTAVGEKVHNVGEKIGQDISLAKLLFQKVSLNAKRVFSVFFAFYPFIKTSFFLKNYLHEKKHLENEGRVSKIAISLEPDKPRKAWCCKVSPQQAFNVLTTAATIALSFLPVTCVVIMDHIIYHVTAVITHVMSDFPSLPVTLTVALKVRMFDRIQIRAPRRSLHNSPRCCSLPFLGTFRSCWRIHDL</sequence>
<dbReference type="Proteomes" id="UP000694620">
    <property type="component" value="Chromosome 10"/>
</dbReference>
<dbReference type="InterPro" id="IPR051856">
    <property type="entry name" value="CSR-E3_Ligase_Protein"/>
</dbReference>
<keyword evidence="1" id="KW-1133">Transmembrane helix</keyword>
<evidence type="ECO:0000256" key="1">
    <source>
        <dbReference type="SAM" id="Phobius"/>
    </source>
</evidence>
<organism evidence="2 3">
    <name type="scientific">Erpetoichthys calabaricus</name>
    <name type="common">Rope fish</name>
    <name type="synonym">Calamoichthys calabaricus</name>
    <dbReference type="NCBI Taxonomy" id="27687"/>
    <lineage>
        <taxon>Eukaryota</taxon>
        <taxon>Metazoa</taxon>
        <taxon>Chordata</taxon>
        <taxon>Craniata</taxon>
        <taxon>Vertebrata</taxon>
        <taxon>Euteleostomi</taxon>
        <taxon>Actinopterygii</taxon>
        <taxon>Polypteriformes</taxon>
        <taxon>Polypteridae</taxon>
        <taxon>Erpetoichthys</taxon>
    </lineage>
</organism>
<feature type="transmembrane region" description="Helical" evidence="1">
    <location>
        <begin position="97"/>
        <end position="120"/>
    </location>
</feature>
<protein>
    <recommendedName>
        <fullName evidence="4">Dendritic cell-specific transmembrane protein-like domain-containing protein</fullName>
    </recommendedName>
</protein>
<proteinExistence type="predicted"/>
<feature type="transmembrane region" description="Helical" evidence="1">
    <location>
        <begin position="140"/>
        <end position="163"/>
    </location>
</feature>
<dbReference type="PANTHER" id="PTHR21041">
    <property type="entry name" value="DENDRITIC CELL-SPECIFIC TRANSMEMBRANE PROTEIN"/>
    <property type="match status" value="1"/>
</dbReference>
<evidence type="ECO:0008006" key="4">
    <source>
        <dbReference type="Google" id="ProtNLM"/>
    </source>
</evidence>
<keyword evidence="1" id="KW-0472">Membrane</keyword>
<dbReference type="Ensembl" id="ENSECRT00000017583.1">
    <property type="protein sequence ID" value="ENSECRP00000017252.1"/>
    <property type="gene ID" value="ENSECRG00000011500.1"/>
</dbReference>
<reference evidence="2" key="2">
    <citation type="submission" date="2025-08" db="UniProtKB">
        <authorList>
            <consortium name="Ensembl"/>
        </authorList>
    </citation>
    <scope>IDENTIFICATION</scope>
</reference>
<accession>A0A8C4SII0</accession>
<keyword evidence="1" id="KW-0812">Transmembrane</keyword>
<dbReference type="AlphaFoldDB" id="A0A8C4SII0"/>
<evidence type="ECO:0000313" key="2">
    <source>
        <dbReference type="Ensembl" id="ENSECRP00000017252.1"/>
    </source>
</evidence>
<dbReference type="PANTHER" id="PTHR21041:SF3">
    <property type="entry name" value="OSTEOCLAST STIMULATORY TRANSMEMBRANE PROTEIN"/>
    <property type="match status" value="1"/>
</dbReference>
<evidence type="ECO:0000313" key="3">
    <source>
        <dbReference type="Proteomes" id="UP000694620"/>
    </source>
</evidence>